<dbReference type="Proteomes" id="UP001497472">
    <property type="component" value="Unassembled WGS sequence"/>
</dbReference>
<dbReference type="PANTHER" id="PTHR21066">
    <property type="entry name" value="ODORANT-BINDING PROTEIN 59A-RELATED"/>
    <property type="match status" value="1"/>
</dbReference>
<keyword evidence="6" id="KW-1185">Reference proteome</keyword>
<protein>
    <submittedName>
        <fullName evidence="5">Uncharacterized protein</fullName>
    </submittedName>
</protein>
<dbReference type="Gene3D" id="1.10.238.270">
    <property type="match status" value="1"/>
</dbReference>
<organism evidence="5 6">
    <name type="scientific">Leptosia nina</name>
    <dbReference type="NCBI Taxonomy" id="320188"/>
    <lineage>
        <taxon>Eukaryota</taxon>
        <taxon>Metazoa</taxon>
        <taxon>Ecdysozoa</taxon>
        <taxon>Arthropoda</taxon>
        <taxon>Hexapoda</taxon>
        <taxon>Insecta</taxon>
        <taxon>Pterygota</taxon>
        <taxon>Neoptera</taxon>
        <taxon>Endopterygota</taxon>
        <taxon>Lepidoptera</taxon>
        <taxon>Glossata</taxon>
        <taxon>Ditrysia</taxon>
        <taxon>Papilionoidea</taxon>
        <taxon>Pieridae</taxon>
        <taxon>Pierinae</taxon>
        <taxon>Leptosia</taxon>
    </lineage>
</organism>
<reference evidence="5 6" key="1">
    <citation type="submission" date="2023-11" db="EMBL/GenBank/DDBJ databases">
        <authorList>
            <person name="Okamura Y."/>
        </authorList>
    </citation>
    <scope>NUCLEOTIDE SEQUENCE [LARGE SCALE GENOMIC DNA]</scope>
</reference>
<evidence type="ECO:0000256" key="3">
    <source>
        <dbReference type="ARBA" id="ARBA00022525"/>
    </source>
</evidence>
<gene>
    <name evidence="5" type="ORF">LNINA_LOCUS14274</name>
</gene>
<keyword evidence="4" id="KW-0732">Signal</keyword>
<comment type="caution">
    <text evidence="5">The sequence shown here is derived from an EMBL/GenBank/DDBJ whole genome shotgun (WGS) entry which is preliminary data.</text>
</comment>
<feature type="chain" id="PRO_5043483102" evidence="4">
    <location>
        <begin position="20"/>
        <end position="588"/>
    </location>
</feature>
<dbReference type="SUPFAM" id="SSF47565">
    <property type="entry name" value="Insect pheromone/odorant-binding proteins"/>
    <property type="match status" value="1"/>
</dbReference>
<evidence type="ECO:0000313" key="5">
    <source>
        <dbReference type="EMBL" id="CAK1555457.1"/>
    </source>
</evidence>
<evidence type="ECO:0000256" key="4">
    <source>
        <dbReference type="SAM" id="SignalP"/>
    </source>
</evidence>
<dbReference type="EMBL" id="CAVLEF010000280">
    <property type="protein sequence ID" value="CAK1555457.1"/>
    <property type="molecule type" value="Genomic_DNA"/>
</dbReference>
<sequence length="588" mass="67881">MWFALSLLVIFATCHQWNCINEKLNLTDALPPKQTYSATLRGLLPPEWQELGMSGVDYCYGNRTKKYTNTCPGQALMHCVVDYLVEYFSSKCCELPDLIKSEQVEECGFKTFMHNHYHNKQTDQPFRYSFPRVLQTKKSDETDRDKLQIIMNVPTTTNLEDSSDEEWDPLECCDVNGFIEDSWRSQCHFEMSWNVTNRLRFIDVSSNIPTTTTQRPTVVRSDVKVVPFSCEKETCIFKKLNVISDTGKIDAIAFTKLLDNMTATHPEWEKAKARVVTQCFSKIYRRYDSECRLNEVLGCVFDVLSENCPHSKKDDPCKIKNNNDKDIICQISAAKYAPKFRRQFCGIPEIVNSKILAECDVTSISTLEYVPQFEKTVSQHWENKLNCKELTQPTSCLLDKMGVLNKYGFVDYFKMKDLLRKVSKSPLYELYFTVFLTTPMYHDYCSSPRKLLNILDLMVMTCPVAKRKNNAKCKKIFHEIETTIPPNMTKEQLARIFKNLETTILSERSTPSTIYRPKLGTVPTRKSPSYSHTNKIYDYGILGSQNAPSVNIIDVKPKPKTLVILPVYQRMNTSYPIHSLQNDGIYRS</sequence>
<dbReference type="InterPro" id="IPR036728">
    <property type="entry name" value="PBP_GOBP_sf"/>
</dbReference>
<evidence type="ECO:0000256" key="1">
    <source>
        <dbReference type="ARBA" id="ARBA00004613"/>
    </source>
</evidence>
<dbReference type="PANTHER" id="PTHR21066:SF9">
    <property type="entry name" value="ODORANT-BINDING PROTEIN 59A"/>
    <property type="match status" value="1"/>
</dbReference>
<accession>A0AAV1K116</accession>
<keyword evidence="3" id="KW-0964">Secreted</keyword>
<evidence type="ECO:0000256" key="2">
    <source>
        <dbReference type="ARBA" id="ARBA00008098"/>
    </source>
</evidence>
<dbReference type="AlphaFoldDB" id="A0AAV1K116"/>
<proteinExistence type="inferred from homology"/>
<evidence type="ECO:0000313" key="6">
    <source>
        <dbReference type="Proteomes" id="UP001497472"/>
    </source>
</evidence>
<dbReference type="GO" id="GO:0005549">
    <property type="term" value="F:odorant binding"/>
    <property type="evidence" value="ECO:0007669"/>
    <property type="project" value="InterPro"/>
</dbReference>
<comment type="subcellular location">
    <subcellularLocation>
        <location evidence="1">Secreted</location>
    </subcellularLocation>
</comment>
<dbReference type="InterPro" id="IPR052295">
    <property type="entry name" value="Odorant-binding_protein"/>
</dbReference>
<name>A0AAV1K116_9NEOP</name>
<dbReference type="GO" id="GO:0005576">
    <property type="term" value="C:extracellular region"/>
    <property type="evidence" value="ECO:0007669"/>
    <property type="project" value="UniProtKB-SubCell"/>
</dbReference>
<feature type="signal peptide" evidence="4">
    <location>
        <begin position="1"/>
        <end position="19"/>
    </location>
</feature>
<comment type="similarity">
    <text evidence="2">Belongs to the PBP/GOBP family.</text>
</comment>